<proteinExistence type="predicted"/>
<dbReference type="InterPro" id="IPR036185">
    <property type="entry name" value="DNA_heli_DnaB-like_N_sf"/>
</dbReference>
<name>A0A6B8WCF5_9CORY</name>
<dbReference type="SUPFAM" id="SSF48024">
    <property type="entry name" value="N-terminal domain of DnaB helicase"/>
    <property type="match status" value="1"/>
</dbReference>
<dbReference type="GO" id="GO:0005524">
    <property type="term" value="F:ATP binding"/>
    <property type="evidence" value="ECO:0007669"/>
    <property type="project" value="InterPro"/>
</dbReference>
<evidence type="ECO:0000256" key="2">
    <source>
        <dbReference type="ARBA" id="ARBA00023125"/>
    </source>
</evidence>
<sequence length="165" mass="18843">MNIDPEALLLSSLMWVGPKVPQQVKDLLDYLHEADFFNPVHGRIFRLIRAQVRAGLPMDVASLVSCIDASGKNEIWPDGSHHITLANIAGLGTVPDQATWWADRVLAASYRRQFVRMTERLAQISREAPEGELFDTLVELGKAQRQAWERRRNFHPVVMDEKEER</sequence>
<gene>
    <name evidence="4" type="ORF">COCCU_13285</name>
</gene>
<dbReference type="GO" id="GO:0003678">
    <property type="term" value="F:DNA helicase activity"/>
    <property type="evidence" value="ECO:0007669"/>
    <property type="project" value="InterPro"/>
</dbReference>
<dbReference type="AlphaFoldDB" id="A0A6B8WCF5"/>
<organism evidence="4 5">
    <name type="scientific">Corynebacterium occultum</name>
    <dbReference type="NCBI Taxonomy" id="2675219"/>
    <lineage>
        <taxon>Bacteria</taxon>
        <taxon>Bacillati</taxon>
        <taxon>Actinomycetota</taxon>
        <taxon>Actinomycetes</taxon>
        <taxon>Mycobacteriales</taxon>
        <taxon>Corynebacteriaceae</taxon>
        <taxon>Corynebacterium</taxon>
    </lineage>
</organism>
<evidence type="ECO:0000313" key="5">
    <source>
        <dbReference type="Proteomes" id="UP000424462"/>
    </source>
</evidence>
<dbReference type="GO" id="GO:0006260">
    <property type="term" value="P:DNA replication"/>
    <property type="evidence" value="ECO:0007669"/>
    <property type="project" value="UniProtKB-KW"/>
</dbReference>
<dbReference type="GO" id="GO:0003677">
    <property type="term" value="F:DNA binding"/>
    <property type="evidence" value="ECO:0007669"/>
    <property type="project" value="UniProtKB-KW"/>
</dbReference>
<feature type="domain" description="DNA helicase DnaB-like N-terminal" evidence="3">
    <location>
        <begin position="2"/>
        <end position="73"/>
    </location>
</feature>
<evidence type="ECO:0000313" key="4">
    <source>
        <dbReference type="EMBL" id="QGU08556.1"/>
    </source>
</evidence>
<reference evidence="4 5" key="1">
    <citation type="submission" date="2019-11" db="EMBL/GenBank/DDBJ databases">
        <title>Complete genome sequence of Corynebacterium kalinowskii 1959, a novel Corynebacterium species isolated from soil of a small paddock in Vilsendorf, Germany.</title>
        <authorList>
            <person name="Schaffert L."/>
            <person name="Ruwe M."/>
            <person name="Milse J."/>
            <person name="Hanuschka K."/>
            <person name="Ortseifen V."/>
            <person name="Droste J."/>
            <person name="Brandt D."/>
            <person name="Schlueter L."/>
            <person name="Kutter Y."/>
            <person name="Vinke S."/>
            <person name="Viehoefer P."/>
            <person name="Jacob L."/>
            <person name="Luebke N.-C."/>
            <person name="Schulte-Berndt E."/>
            <person name="Hain C."/>
            <person name="Linder M."/>
            <person name="Schmidt P."/>
            <person name="Wollenschlaeger L."/>
            <person name="Luttermann T."/>
            <person name="Thieme E."/>
            <person name="Hassa J."/>
            <person name="Haak M."/>
            <person name="Wittchen M."/>
            <person name="Mentz A."/>
            <person name="Persicke M."/>
            <person name="Busche T."/>
            <person name="Ruckert C."/>
        </authorList>
    </citation>
    <scope>NUCLEOTIDE SEQUENCE [LARGE SCALE GENOMIC DNA]</scope>
    <source>
        <strain evidence="4 5">2039</strain>
    </source>
</reference>
<dbReference type="KEGG" id="cok:COCCU_13285"/>
<keyword evidence="2" id="KW-0238">DNA-binding</keyword>
<keyword evidence="1" id="KW-0235">DNA replication</keyword>
<keyword evidence="5" id="KW-1185">Reference proteome</keyword>
<protein>
    <recommendedName>
        <fullName evidence="3">DNA helicase DnaB-like N-terminal domain-containing protein</fullName>
    </recommendedName>
</protein>
<evidence type="ECO:0000256" key="1">
    <source>
        <dbReference type="ARBA" id="ARBA00022705"/>
    </source>
</evidence>
<dbReference type="Pfam" id="PF00772">
    <property type="entry name" value="DnaB"/>
    <property type="match status" value="1"/>
</dbReference>
<dbReference type="InterPro" id="IPR007693">
    <property type="entry name" value="DNA_helicase_DnaB-like_N"/>
</dbReference>
<dbReference type="InterPro" id="IPR016136">
    <property type="entry name" value="DNA_helicase_N/primase_C"/>
</dbReference>
<evidence type="ECO:0000259" key="3">
    <source>
        <dbReference type="Pfam" id="PF00772"/>
    </source>
</evidence>
<dbReference type="Proteomes" id="UP000424462">
    <property type="component" value="Chromosome"/>
</dbReference>
<accession>A0A6B8WCF5</accession>
<dbReference type="Gene3D" id="1.10.860.10">
    <property type="entry name" value="DNAb Helicase, Chain A"/>
    <property type="match status" value="1"/>
</dbReference>
<dbReference type="EMBL" id="CP046455">
    <property type="protein sequence ID" value="QGU08556.1"/>
    <property type="molecule type" value="Genomic_DNA"/>
</dbReference>